<dbReference type="InterPro" id="IPR006694">
    <property type="entry name" value="Fatty_acid_hydroxylase"/>
</dbReference>
<organism evidence="7 8">
    <name type="scientific">Metarhizium album (strain ARSEF 1941)</name>
    <dbReference type="NCBI Taxonomy" id="1081103"/>
    <lineage>
        <taxon>Eukaryota</taxon>
        <taxon>Fungi</taxon>
        <taxon>Dikarya</taxon>
        <taxon>Ascomycota</taxon>
        <taxon>Pezizomycotina</taxon>
        <taxon>Sordariomycetes</taxon>
        <taxon>Hypocreomycetidae</taxon>
        <taxon>Hypocreales</taxon>
        <taxon>Clavicipitaceae</taxon>
        <taxon>Metarhizium</taxon>
    </lineage>
</organism>
<comment type="caution">
    <text evidence="7">The sequence shown here is derived from an EMBL/GenBank/DDBJ whole genome shotgun (WGS) entry which is preliminary data.</text>
</comment>
<feature type="transmembrane region" description="Helical" evidence="5">
    <location>
        <begin position="64"/>
        <end position="82"/>
    </location>
</feature>
<reference evidence="7 8" key="1">
    <citation type="journal article" date="2014" name="Proc. Natl. Acad. Sci. U.S.A.">
        <title>Trajectory and genomic determinants of fungal-pathogen speciation and host adaptation.</title>
        <authorList>
            <person name="Hu X."/>
            <person name="Xiao G."/>
            <person name="Zheng P."/>
            <person name="Shang Y."/>
            <person name="Su Y."/>
            <person name="Zhang X."/>
            <person name="Liu X."/>
            <person name="Zhan S."/>
            <person name="St Leger R.J."/>
            <person name="Wang C."/>
        </authorList>
    </citation>
    <scope>NUCLEOTIDE SEQUENCE [LARGE SCALE GENOMIC DNA]</scope>
    <source>
        <strain evidence="7 8">ARSEF 1941</strain>
    </source>
</reference>
<evidence type="ECO:0000313" key="7">
    <source>
        <dbReference type="EMBL" id="KHN94951.1"/>
    </source>
</evidence>
<dbReference type="Pfam" id="PF04116">
    <property type="entry name" value="FA_hydroxylase"/>
    <property type="match status" value="1"/>
</dbReference>
<evidence type="ECO:0000259" key="6">
    <source>
        <dbReference type="Pfam" id="PF04116"/>
    </source>
</evidence>
<evidence type="ECO:0000256" key="3">
    <source>
        <dbReference type="ARBA" id="ARBA00022989"/>
    </source>
</evidence>
<feature type="transmembrane region" description="Helical" evidence="5">
    <location>
        <begin position="171"/>
        <end position="191"/>
    </location>
</feature>
<keyword evidence="4 5" id="KW-0472">Membrane</keyword>
<evidence type="ECO:0000256" key="4">
    <source>
        <dbReference type="ARBA" id="ARBA00023136"/>
    </source>
</evidence>
<gene>
    <name evidence="7" type="ORF">MAM_07178</name>
</gene>
<dbReference type="InterPro" id="IPR050307">
    <property type="entry name" value="Sterol_Desaturase_Related"/>
</dbReference>
<feature type="domain" description="Fatty acid hydroxylase" evidence="6">
    <location>
        <begin position="181"/>
        <end position="325"/>
    </location>
</feature>
<dbReference type="Proteomes" id="UP000030816">
    <property type="component" value="Unassembled WGS sequence"/>
</dbReference>
<dbReference type="GO" id="GO:0005506">
    <property type="term" value="F:iron ion binding"/>
    <property type="evidence" value="ECO:0007669"/>
    <property type="project" value="InterPro"/>
</dbReference>
<protein>
    <submittedName>
        <fullName evidence="7">Fatty acid hydroxylase</fullName>
    </submittedName>
</protein>
<evidence type="ECO:0000256" key="5">
    <source>
        <dbReference type="SAM" id="Phobius"/>
    </source>
</evidence>
<dbReference type="RefSeq" id="XP_040676017.1">
    <property type="nucleotide sequence ID" value="XM_040825976.1"/>
</dbReference>
<dbReference type="HOGENOM" id="CLU_041178_0_0_1"/>
<dbReference type="GO" id="GO:0016020">
    <property type="term" value="C:membrane"/>
    <property type="evidence" value="ECO:0007669"/>
    <property type="project" value="UniProtKB-SubCell"/>
</dbReference>
<evidence type="ECO:0000256" key="1">
    <source>
        <dbReference type="ARBA" id="ARBA00004370"/>
    </source>
</evidence>
<dbReference type="EMBL" id="AZHE01000028">
    <property type="protein sequence ID" value="KHN94951.1"/>
    <property type="molecule type" value="Genomic_DNA"/>
</dbReference>
<dbReference type="GeneID" id="63741633"/>
<evidence type="ECO:0000256" key="2">
    <source>
        <dbReference type="ARBA" id="ARBA00022692"/>
    </source>
</evidence>
<dbReference type="OrthoDB" id="6354873at2759"/>
<dbReference type="AlphaFoldDB" id="A0A0B2WG37"/>
<comment type="subcellular location">
    <subcellularLocation>
        <location evidence="1">Membrane</location>
    </subcellularLocation>
</comment>
<proteinExistence type="predicted"/>
<keyword evidence="3 5" id="KW-1133">Transmembrane helix</keyword>
<name>A0A0B2WG37_METAS</name>
<dbReference type="GO" id="GO:0008610">
    <property type="term" value="P:lipid biosynthetic process"/>
    <property type="evidence" value="ECO:0007669"/>
    <property type="project" value="InterPro"/>
</dbReference>
<keyword evidence="2 5" id="KW-0812">Transmembrane</keyword>
<dbReference type="STRING" id="1081103.A0A0B2WG37"/>
<evidence type="ECO:0000313" key="8">
    <source>
        <dbReference type="Proteomes" id="UP000030816"/>
    </source>
</evidence>
<keyword evidence="8" id="KW-1185">Reference proteome</keyword>
<dbReference type="GO" id="GO:0016491">
    <property type="term" value="F:oxidoreductase activity"/>
    <property type="evidence" value="ECO:0007669"/>
    <property type="project" value="InterPro"/>
</dbReference>
<feature type="transmembrane region" description="Helical" evidence="5">
    <location>
        <begin position="88"/>
        <end position="105"/>
    </location>
</feature>
<accession>A0A0B2WG37</accession>
<sequence length="348" mass="41033">MTVERNPKDSMKSTWRQKDRSEWTIFHWAYDIFDIHPVELNKAVPVHAKTDKVPYLTDWRQHRWILVHAFMPIALHHLYVLYTGHNLAAWQAGLLYSVAFNLNAIRELHILRALGHKFGFLDGDVHERDGVPDVSVSKVLYSLLLTSFVRPAFTVFIGYDTRKPPASMALLWLPFETGCYGIILDFFFYWYHRLMHQVDGLWKFHRTHHLTKHPNPLLTLFADPEQEIFDIAGIPLMTYFAMRIMGFPMGFYEWWICHQYVVFAELAGHSGARIVATPPNMFNWFLRVLDAELILEDHDLHHRKGWKSSANYGKQTRLWDRAFGTCRDRIECEENNIDYENQVDFPII</sequence>
<dbReference type="PANTHER" id="PTHR11863">
    <property type="entry name" value="STEROL DESATURASE"/>
    <property type="match status" value="1"/>
</dbReference>